<dbReference type="Gene3D" id="2.170.130.10">
    <property type="entry name" value="TonB-dependent receptor, plug domain"/>
    <property type="match status" value="1"/>
</dbReference>
<dbReference type="NCBIfam" id="TIGR04057">
    <property type="entry name" value="SusC_RagA_signa"/>
    <property type="match status" value="1"/>
</dbReference>
<dbReference type="EMBL" id="JAGTAR010000050">
    <property type="protein sequence ID" value="MBR8538121.1"/>
    <property type="molecule type" value="Genomic_DNA"/>
</dbReference>
<evidence type="ECO:0000313" key="10">
    <source>
        <dbReference type="EMBL" id="MBR8538121.1"/>
    </source>
</evidence>
<evidence type="ECO:0000256" key="5">
    <source>
        <dbReference type="ARBA" id="ARBA00023136"/>
    </source>
</evidence>
<accession>A0A941F731</accession>
<keyword evidence="8" id="KW-0732">Signal</keyword>
<name>A0A941F731_9BACT</name>
<evidence type="ECO:0000256" key="3">
    <source>
        <dbReference type="ARBA" id="ARBA00022452"/>
    </source>
</evidence>
<dbReference type="NCBIfam" id="TIGR04056">
    <property type="entry name" value="OMP_RagA_SusC"/>
    <property type="match status" value="1"/>
</dbReference>
<dbReference type="RefSeq" id="WP_212193145.1">
    <property type="nucleotide sequence ID" value="NZ_JAGTAR010000050.1"/>
</dbReference>
<dbReference type="InterPro" id="IPR036942">
    <property type="entry name" value="Beta-barrel_TonB_sf"/>
</dbReference>
<keyword evidence="6 7" id="KW-0998">Cell outer membrane</keyword>
<dbReference type="AlphaFoldDB" id="A0A941F731"/>
<comment type="similarity">
    <text evidence="7">Belongs to the TonB-dependent receptor family.</text>
</comment>
<proteinExistence type="inferred from homology"/>
<dbReference type="Gene3D" id="2.40.170.20">
    <property type="entry name" value="TonB-dependent receptor, beta-barrel domain"/>
    <property type="match status" value="1"/>
</dbReference>
<dbReference type="GO" id="GO:0009279">
    <property type="term" value="C:cell outer membrane"/>
    <property type="evidence" value="ECO:0007669"/>
    <property type="project" value="UniProtKB-SubCell"/>
</dbReference>
<dbReference type="InterPro" id="IPR008969">
    <property type="entry name" value="CarboxyPept-like_regulatory"/>
</dbReference>
<dbReference type="PROSITE" id="PS52016">
    <property type="entry name" value="TONB_DEPENDENT_REC_3"/>
    <property type="match status" value="1"/>
</dbReference>
<protein>
    <submittedName>
        <fullName evidence="10">TonB-dependent receptor</fullName>
    </submittedName>
</protein>
<feature type="signal peptide" evidence="8">
    <location>
        <begin position="1"/>
        <end position="27"/>
    </location>
</feature>
<dbReference type="InterPro" id="IPR012910">
    <property type="entry name" value="Plug_dom"/>
</dbReference>
<dbReference type="SUPFAM" id="SSF56935">
    <property type="entry name" value="Porins"/>
    <property type="match status" value="1"/>
</dbReference>
<organism evidence="10 11">
    <name type="scientific">Carboxylicivirga sediminis</name>
    <dbReference type="NCBI Taxonomy" id="2006564"/>
    <lineage>
        <taxon>Bacteria</taxon>
        <taxon>Pseudomonadati</taxon>
        <taxon>Bacteroidota</taxon>
        <taxon>Bacteroidia</taxon>
        <taxon>Marinilabiliales</taxon>
        <taxon>Marinilabiliaceae</taxon>
        <taxon>Carboxylicivirga</taxon>
    </lineage>
</organism>
<dbReference type="InterPro" id="IPR039426">
    <property type="entry name" value="TonB-dep_rcpt-like"/>
</dbReference>
<comment type="caution">
    <text evidence="10">The sequence shown here is derived from an EMBL/GenBank/DDBJ whole genome shotgun (WGS) entry which is preliminary data.</text>
</comment>
<feature type="domain" description="TonB-dependent receptor plug" evidence="9">
    <location>
        <begin position="121"/>
        <end position="230"/>
    </location>
</feature>
<evidence type="ECO:0000256" key="1">
    <source>
        <dbReference type="ARBA" id="ARBA00004571"/>
    </source>
</evidence>
<dbReference type="SUPFAM" id="SSF49464">
    <property type="entry name" value="Carboxypeptidase regulatory domain-like"/>
    <property type="match status" value="1"/>
</dbReference>
<keyword evidence="2 7" id="KW-0813">Transport</keyword>
<dbReference type="Gene3D" id="2.60.40.1120">
    <property type="entry name" value="Carboxypeptidase-like, regulatory domain"/>
    <property type="match status" value="1"/>
</dbReference>
<evidence type="ECO:0000256" key="8">
    <source>
        <dbReference type="SAM" id="SignalP"/>
    </source>
</evidence>
<dbReference type="Pfam" id="PF07715">
    <property type="entry name" value="Plug"/>
    <property type="match status" value="1"/>
</dbReference>
<dbReference type="Pfam" id="PF13715">
    <property type="entry name" value="CarbopepD_reg_2"/>
    <property type="match status" value="1"/>
</dbReference>
<comment type="subcellular location">
    <subcellularLocation>
        <location evidence="1 7">Cell outer membrane</location>
        <topology evidence="1 7">Multi-pass membrane protein</topology>
    </subcellularLocation>
</comment>
<dbReference type="InterPro" id="IPR037066">
    <property type="entry name" value="Plug_dom_sf"/>
</dbReference>
<keyword evidence="3 7" id="KW-1134">Transmembrane beta strand</keyword>
<keyword evidence="10" id="KW-0675">Receptor</keyword>
<evidence type="ECO:0000313" key="11">
    <source>
        <dbReference type="Proteomes" id="UP000679220"/>
    </source>
</evidence>
<feature type="chain" id="PRO_5038096496" evidence="8">
    <location>
        <begin position="28"/>
        <end position="1039"/>
    </location>
</feature>
<gene>
    <name evidence="10" type="ORF">KDU71_21300</name>
</gene>
<keyword evidence="4 7" id="KW-0812">Transmembrane</keyword>
<dbReference type="Proteomes" id="UP000679220">
    <property type="component" value="Unassembled WGS sequence"/>
</dbReference>
<evidence type="ECO:0000256" key="6">
    <source>
        <dbReference type="ARBA" id="ARBA00023237"/>
    </source>
</evidence>
<dbReference type="FunFam" id="2.60.40.1120:FF:000003">
    <property type="entry name" value="Outer membrane protein Omp121"/>
    <property type="match status" value="1"/>
</dbReference>
<evidence type="ECO:0000256" key="4">
    <source>
        <dbReference type="ARBA" id="ARBA00022692"/>
    </source>
</evidence>
<evidence type="ECO:0000259" key="9">
    <source>
        <dbReference type="Pfam" id="PF07715"/>
    </source>
</evidence>
<reference evidence="10" key="1">
    <citation type="journal article" date="2018" name="Int. J. Syst. Evol. Microbiol.">
        <title>Carboxylicivirga sediminis sp. nov., isolated from coastal sediment.</title>
        <authorList>
            <person name="Wang F.Q."/>
            <person name="Ren L.H."/>
            <person name="Zou R.J."/>
            <person name="Sun Y.Z."/>
            <person name="Liu X.J."/>
            <person name="Jiang F."/>
            <person name="Liu L.J."/>
        </authorList>
    </citation>
    <scope>NUCLEOTIDE SEQUENCE</scope>
    <source>
        <strain evidence="10">JR1</strain>
    </source>
</reference>
<keyword evidence="5 7" id="KW-0472">Membrane</keyword>
<keyword evidence="11" id="KW-1185">Reference proteome</keyword>
<sequence>MKKRHVRLNRLLLLVGLILTCGLSAIAQDRFVSGVVNDSKGQPIPGVSVVEKGTTNGTITDMNGNYSFSVSSDEAIITFSFIGLKSQEVAVGAQATINVTMEDEMVGVDEVVVVGYGTQKKVNLTGAVSTLKMEEAVNQPVTNSSQLMYGRFTGVQLTQGNGLPGNDGASIQIRGVGSFGNTTPLVVIDGMLYSSLTEFNNLAPSDIESISVLKDASASAIYGARGANGVIIVTTKGGKEGDVKVEYNNYFGLQEATVMPEYLDAVQYAELINEKFANEGEVARYTPEQLELIKNGNAPEQFAQTNWADHVLEKAPIQNHYLSLSGGNKKTNFRLSLGYLDQDAILVGKYKSQRYNFRLNLSSKVKDWMTVSNNFNGYWRAFNGPKGGADAVNEIMYQFSRNAPTIPVYLPNGEYGHVDGAFYNDNASFMTKNAVRELSFGNYEQDQYTINDRLAVNITPLKGLSIESSGTVNLRFTNTSDFAPRWEMRDWNGDLVNFNEFNSLKNSAAFYYKLMNENVAKYTRDLGEHTITAMLGTSVIYETSDGFNASLSNFPSDELEELSAGGVLDPAVGGSKWEETWFSVFGRINYSYKDRYLLEANLRRDGSSRFGPTYKYGVFPSFSGGWRISEEAFMDDLTNVFSNLKLRGSWGISGNDRPVSPYSYSQAYNSGLDYVLGVEETPVGGVAVTTLANPDLRWEETTQFDIGLDAGFLNNRLQVVADYFERNSTDVLYSGFPIPSTLGVSQLPAQNVGDIINKGWELGINYFQKVGDFEFSLGGNVTNMFLNEVTSLGEGGEETITNSDIVRVGEAFKSYYGLEAISIFQSPEEVADAPVQFGGTTTSPGDIRYKDQLTVDTDGDGIPDAGDGVINDDDRVVIGNPHPKWIYSFNGAASYKGFDMSFNFQGVADVDRIMMGNGQTPMTDDRRNVLSYWQERWTEENPSAALPRLGRNFQNDRVSSFYVEDGSYLRLKNLEFGYTLPKTILSQAGIDKFRVFVSGQNLLTFTKMDNFDPERSSSNINARNVPLTKVYTVGVNLSF</sequence>
<evidence type="ECO:0000256" key="7">
    <source>
        <dbReference type="PROSITE-ProRule" id="PRU01360"/>
    </source>
</evidence>
<reference evidence="10" key="2">
    <citation type="submission" date="2021-04" db="EMBL/GenBank/DDBJ databases">
        <authorList>
            <person name="Zhang T."/>
            <person name="Zhang Y."/>
            <person name="Lu D."/>
            <person name="Zuo D."/>
            <person name="Du Z."/>
        </authorList>
    </citation>
    <scope>NUCLEOTIDE SEQUENCE</scope>
    <source>
        <strain evidence="10">JR1</strain>
    </source>
</reference>
<evidence type="ECO:0000256" key="2">
    <source>
        <dbReference type="ARBA" id="ARBA00022448"/>
    </source>
</evidence>
<dbReference type="InterPro" id="IPR023997">
    <property type="entry name" value="TonB-dep_OMP_SusC/RagA_CS"/>
</dbReference>
<dbReference type="FunFam" id="2.170.130.10:FF:000003">
    <property type="entry name" value="SusC/RagA family TonB-linked outer membrane protein"/>
    <property type="match status" value="1"/>
</dbReference>
<dbReference type="InterPro" id="IPR023996">
    <property type="entry name" value="TonB-dep_OMP_SusC/RagA"/>
</dbReference>